<proteinExistence type="predicted"/>
<dbReference type="PANTHER" id="PTHR45138">
    <property type="entry name" value="REGULATORY COMPONENTS OF SENSORY TRANSDUCTION SYSTEM"/>
    <property type="match status" value="1"/>
</dbReference>
<feature type="domain" description="Response regulatory" evidence="4">
    <location>
        <begin position="6"/>
        <end position="122"/>
    </location>
</feature>
<dbReference type="InterPro" id="IPR001789">
    <property type="entry name" value="Sig_transdc_resp-reg_receiver"/>
</dbReference>
<dbReference type="EC" id="2.7.7.65" evidence="1"/>
<keyword evidence="6" id="KW-0548">Nucleotidyltransferase</keyword>
<dbReference type="PANTHER" id="PTHR45138:SF9">
    <property type="entry name" value="DIGUANYLATE CYCLASE DGCM-RELATED"/>
    <property type="match status" value="1"/>
</dbReference>
<dbReference type="PROSITE" id="PS50887">
    <property type="entry name" value="GGDEF"/>
    <property type="match status" value="1"/>
</dbReference>
<dbReference type="NCBIfam" id="TIGR00254">
    <property type="entry name" value="GGDEF"/>
    <property type="match status" value="1"/>
</dbReference>
<dbReference type="EMBL" id="JBBKTX010000007">
    <property type="protein sequence ID" value="MFK4752248.1"/>
    <property type="molecule type" value="Genomic_DNA"/>
</dbReference>
<dbReference type="InterPro" id="IPR029787">
    <property type="entry name" value="Nucleotide_cyclase"/>
</dbReference>
<dbReference type="PROSITE" id="PS50110">
    <property type="entry name" value="RESPONSE_REGULATORY"/>
    <property type="match status" value="1"/>
</dbReference>
<dbReference type="InterPro" id="IPR050469">
    <property type="entry name" value="Diguanylate_Cyclase"/>
</dbReference>
<evidence type="ECO:0000256" key="1">
    <source>
        <dbReference type="ARBA" id="ARBA00012528"/>
    </source>
</evidence>
<keyword evidence="7" id="KW-1185">Reference proteome</keyword>
<dbReference type="SMART" id="SM00267">
    <property type="entry name" value="GGDEF"/>
    <property type="match status" value="1"/>
</dbReference>
<organism evidence="6 7">
    <name type="scientific">Oceanobacter antarcticus</name>
    <dbReference type="NCBI Taxonomy" id="3133425"/>
    <lineage>
        <taxon>Bacteria</taxon>
        <taxon>Pseudomonadati</taxon>
        <taxon>Pseudomonadota</taxon>
        <taxon>Gammaproteobacteria</taxon>
        <taxon>Oceanospirillales</taxon>
        <taxon>Oceanospirillaceae</taxon>
        <taxon>Oceanobacter</taxon>
    </lineage>
</organism>
<evidence type="ECO:0000259" key="4">
    <source>
        <dbReference type="PROSITE" id="PS50110"/>
    </source>
</evidence>
<dbReference type="Gene3D" id="3.40.50.2300">
    <property type="match status" value="1"/>
</dbReference>
<dbReference type="Pfam" id="PF00990">
    <property type="entry name" value="GGDEF"/>
    <property type="match status" value="1"/>
</dbReference>
<evidence type="ECO:0000259" key="5">
    <source>
        <dbReference type="PROSITE" id="PS50887"/>
    </source>
</evidence>
<evidence type="ECO:0000313" key="7">
    <source>
        <dbReference type="Proteomes" id="UP001620597"/>
    </source>
</evidence>
<dbReference type="InterPro" id="IPR000160">
    <property type="entry name" value="GGDEF_dom"/>
</dbReference>
<accession>A0ABW8NH02</accession>
<evidence type="ECO:0000256" key="2">
    <source>
        <dbReference type="ARBA" id="ARBA00034247"/>
    </source>
</evidence>
<reference evidence="6 7" key="1">
    <citation type="submission" date="2024-03" db="EMBL/GenBank/DDBJ databases">
        <title>High-quality draft genome sequence of Oceanobacter sp. wDCs-4.</title>
        <authorList>
            <person name="Dong C."/>
        </authorList>
    </citation>
    <scope>NUCLEOTIDE SEQUENCE [LARGE SCALE GENOMIC DNA]</scope>
    <source>
        <strain evidence="7">wDCs-4</strain>
    </source>
</reference>
<comment type="catalytic activity">
    <reaction evidence="2">
        <text>2 GTP = 3',3'-c-di-GMP + 2 diphosphate</text>
        <dbReference type="Rhea" id="RHEA:24898"/>
        <dbReference type="ChEBI" id="CHEBI:33019"/>
        <dbReference type="ChEBI" id="CHEBI:37565"/>
        <dbReference type="ChEBI" id="CHEBI:58805"/>
        <dbReference type="EC" id="2.7.7.65"/>
    </reaction>
</comment>
<gene>
    <name evidence="6" type="ORF">WG929_07490</name>
</gene>
<comment type="caution">
    <text evidence="3">Lacks conserved residue(s) required for the propagation of feature annotation.</text>
</comment>
<keyword evidence="6" id="KW-0808">Transferase</keyword>
<evidence type="ECO:0000313" key="6">
    <source>
        <dbReference type="EMBL" id="MFK4752248.1"/>
    </source>
</evidence>
<feature type="domain" description="GGDEF" evidence="5">
    <location>
        <begin position="165"/>
        <end position="302"/>
    </location>
</feature>
<dbReference type="Proteomes" id="UP001620597">
    <property type="component" value="Unassembled WGS sequence"/>
</dbReference>
<evidence type="ECO:0000256" key="3">
    <source>
        <dbReference type="PROSITE-ProRule" id="PRU00169"/>
    </source>
</evidence>
<dbReference type="InterPro" id="IPR043128">
    <property type="entry name" value="Rev_trsase/Diguanyl_cyclase"/>
</dbReference>
<protein>
    <recommendedName>
        <fullName evidence="1">diguanylate cyclase</fullName>
        <ecNumber evidence="1">2.7.7.65</ecNumber>
    </recommendedName>
</protein>
<sequence>MNKPLTILVADASLADQALFGDVLPAASRVMNLTSLAQLEDCLQQPEFYPQLLLLAVDLPTLDFAAFMAQWTVDPLYRHVDVVAIGTADVDQEVMTLEAGASLYLGRPLQSTLVAARLGVLARQRRRLRQLEALSTTDGLTGIANRRRFDDFLLAEWRRAQRHQSGLAVMMIDIDAFKAFNDEYGHPQGDDALRKVAGALDEAVNRSHDLVARYGGEEFAVVLPSIEPEGVAIVAQRMLQAIADLQLLNTGSPAGPLLTVSIGSAWFQPLMDDPVITAVVAADEALYRAKRSGRARHVAADLVSQSVQ</sequence>
<dbReference type="InterPro" id="IPR011006">
    <property type="entry name" value="CheY-like_superfamily"/>
</dbReference>
<comment type="caution">
    <text evidence="6">The sequence shown here is derived from an EMBL/GenBank/DDBJ whole genome shotgun (WGS) entry which is preliminary data.</text>
</comment>
<dbReference type="SUPFAM" id="SSF55073">
    <property type="entry name" value="Nucleotide cyclase"/>
    <property type="match status" value="1"/>
</dbReference>
<dbReference type="GO" id="GO:0052621">
    <property type="term" value="F:diguanylate cyclase activity"/>
    <property type="evidence" value="ECO:0007669"/>
    <property type="project" value="UniProtKB-EC"/>
</dbReference>
<dbReference type="RefSeq" id="WP_416205550.1">
    <property type="nucleotide sequence ID" value="NZ_JBBKTX010000007.1"/>
</dbReference>
<dbReference type="SUPFAM" id="SSF52172">
    <property type="entry name" value="CheY-like"/>
    <property type="match status" value="1"/>
</dbReference>
<dbReference type="CDD" id="cd01949">
    <property type="entry name" value="GGDEF"/>
    <property type="match status" value="1"/>
</dbReference>
<dbReference type="Gene3D" id="3.30.70.270">
    <property type="match status" value="1"/>
</dbReference>
<name>A0ABW8NH02_9GAMM</name>